<organism evidence="9 10">
    <name type="scientific">Cajanus cajan</name>
    <name type="common">Pigeon pea</name>
    <name type="synonym">Cajanus indicus</name>
    <dbReference type="NCBI Taxonomy" id="3821"/>
    <lineage>
        <taxon>Eukaryota</taxon>
        <taxon>Viridiplantae</taxon>
        <taxon>Streptophyta</taxon>
        <taxon>Embryophyta</taxon>
        <taxon>Tracheophyta</taxon>
        <taxon>Spermatophyta</taxon>
        <taxon>Magnoliopsida</taxon>
        <taxon>eudicotyledons</taxon>
        <taxon>Gunneridae</taxon>
        <taxon>Pentapetalae</taxon>
        <taxon>rosids</taxon>
        <taxon>fabids</taxon>
        <taxon>Fabales</taxon>
        <taxon>Fabaceae</taxon>
        <taxon>Papilionoideae</taxon>
        <taxon>50 kb inversion clade</taxon>
        <taxon>NPAAA clade</taxon>
        <taxon>indigoferoid/millettioid clade</taxon>
        <taxon>Phaseoleae</taxon>
        <taxon>Cajanus</taxon>
    </lineage>
</organism>
<dbReference type="Gramene" id="C.cajan_06239.t">
    <property type="protein sequence ID" value="C.cajan_06239.t"/>
    <property type="gene ID" value="C.cajan_06239"/>
</dbReference>
<dbReference type="InterPro" id="IPR043502">
    <property type="entry name" value="DNA/RNA_pol_sf"/>
</dbReference>
<keyword evidence="3" id="KW-0540">Nuclease</keyword>
<dbReference type="AlphaFoldDB" id="A0A151U389"/>
<evidence type="ECO:0000259" key="7">
    <source>
        <dbReference type="Pfam" id="PF00078"/>
    </source>
</evidence>
<dbReference type="Pfam" id="PF00078">
    <property type="entry name" value="RVT_1"/>
    <property type="match status" value="1"/>
</dbReference>
<dbReference type="GO" id="GO:0003964">
    <property type="term" value="F:RNA-directed DNA polymerase activity"/>
    <property type="evidence" value="ECO:0007669"/>
    <property type="project" value="UniProtKB-KW"/>
</dbReference>
<dbReference type="CDD" id="cd01647">
    <property type="entry name" value="RT_LTR"/>
    <property type="match status" value="1"/>
</dbReference>
<keyword evidence="10" id="KW-1185">Reference proteome</keyword>
<evidence type="ECO:0000256" key="3">
    <source>
        <dbReference type="ARBA" id="ARBA00022722"/>
    </source>
</evidence>
<dbReference type="Pfam" id="PF17917">
    <property type="entry name" value="RT_RNaseH"/>
    <property type="match status" value="1"/>
</dbReference>
<evidence type="ECO:0000313" key="9">
    <source>
        <dbReference type="EMBL" id="KYP73760.1"/>
    </source>
</evidence>
<evidence type="ECO:0000256" key="4">
    <source>
        <dbReference type="ARBA" id="ARBA00022759"/>
    </source>
</evidence>
<dbReference type="InterPro" id="IPR041373">
    <property type="entry name" value="RT_RNaseH"/>
</dbReference>
<dbReference type="InterPro" id="IPR050951">
    <property type="entry name" value="Retrovirus_Pol_polyprotein"/>
</dbReference>
<evidence type="ECO:0000256" key="1">
    <source>
        <dbReference type="ARBA" id="ARBA00022679"/>
    </source>
</evidence>
<evidence type="ECO:0000256" key="6">
    <source>
        <dbReference type="ARBA" id="ARBA00022918"/>
    </source>
</evidence>
<feature type="domain" description="Reverse transcriptase" evidence="7">
    <location>
        <begin position="22"/>
        <end position="93"/>
    </location>
</feature>
<evidence type="ECO:0000256" key="2">
    <source>
        <dbReference type="ARBA" id="ARBA00022695"/>
    </source>
</evidence>
<dbReference type="GO" id="GO:0004519">
    <property type="term" value="F:endonuclease activity"/>
    <property type="evidence" value="ECO:0007669"/>
    <property type="project" value="UniProtKB-KW"/>
</dbReference>
<dbReference type="GO" id="GO:0016787">
    <property type="term" value="F:hydrolase activity"/>
    <property type="evidence" value="ECO:0007669"/>
    <property type="project" value="UniProtKB-KW"/>
</dbReference>
<keyword evidence="4" id="KW-0255">Endonuclease</keyword>
<evidence type="ECO:0000259" key="8">
    <source>
        <dbReference type="Pfam" id="PF17917"/>
    </source>
</evidence>
<dbReference type="PANTHER" id="PTHR37984">
    <property type="entry name" value="PROTEIN CBG26694"/>
    <property type="match status" value="1"/>
</dbReference>
<keyword evidence="2" id="KW-0548">Nucleotidyltransferase</keyword>
<keyword evidence="1" id="KW-0808">Transferase</keyword>
<name>A0A151U389_CAJCA</name>
<reference evidence="9 10" key="1">
    <citation type="journal article" date="2012" name="Nat. Biotechnol.">
        <title>Draft genome sequence of pigeonpea (Cajanus cajan), an orphan legume crop of resource-poor farmers.</title>
        <authorList>
            <person name="Varshney R.K."/>
            <person name="Chen W."/>
            <person name="Li Y."/>
            <person name="Bharti A.K."/>
            <person name="Saxena R.K."/>
            <person name="Schlueter J.A."/>
            <person name="Donoghue M.T."/>
            <person name="Azam S."/>
            <person name="Fan G."/>
            <person name="Whaley A.M."/>
            <person name="Farmer A.D."/>
            <person name="Sheridan J."/>
            <person name="Iwata A."/>
            <person name="Tuteja R."/>
            <person name="Penmetsa R.V."/>
            <person name="Wu W."/>
            <person name="Upadhyaya H.D."/>
            <person name="Yang S.P."/>
            <person name="Shah T."/>
            <person name="Saxena K.B."/>
            <person name="Michael T."/>
            <person name="McCombie W.R."/>
            <person name="Yang B."/>
            <person name="Zhang G."/>
            <person name="Yang H."/>
            <person name="Wang J."/>
            <person name="Spillane C."/>
            <person name="Cook D.R."/>
            <person name="May G.D."/>
            <person name="Xu X."/>
            <person name="Jackson S.A."/>
        </authorList>
    </citation>
    <scope>NUCLEOTIDE SEQUENCE [LARGE SCALE GENOMIC DNA]</scope>
    <source>
        <strain evidence="10">cv. Asha</strain>
    </source>
</reference>
<keyword evidence="6" id="KW-0695">RNA-directed DNA polymerase</keyword>
<keyword evidence="5" id="KW-0378">Hydrolase</keyword>
<accession>A0A151U389</accession>
<dbReference type="SUPFAM" id="SSF56672">
    <property type="entry name" value="DNA/RNA polymerases"/>
    <property type="match status" value="1"/>
</dbReference>
<dbReference type="PANTHER" id="PTHR37984:SF5">
    <property type="entry name" value="PROTEIN NYNRIN-LIKE"/>
    <property type="match status" value="1"/>
</dbReference>
<feature type="domain" description="Reverse transcriptase RNase H-like" evidence="8">
    <location>
        <begin position="119"/>
        <end position="194"/>
    </location>
</feature>
<gene>
    <name evidence="9" type="ORF">KK1_006410</name>
</gene>
<evidence type="ECO:0000313" key="10">
    <source>
        <dbReference type="Proteomes" id="UP000075243"/>
    </source>
</evidence>
<proteinExistence type="predicted"/>
<sequence>MCVNYTDLNKACPKDSYPLPRATYQRLMDKVFHQQIGCNMEVYVDDMVVKTTLAADHAAELAEVFGQIRRHNMRLNPEKCVFGVQGGKFLSFMITSRGIEANPEKCKAIIQMQSPQTVKDVQCLEGSRVLQDTEKRYQTIEKLSLALVMAARRLRPYFQSHQMVVKTDYPIKQILRKSELAGRMIAWSVELSEFDI</sequence>
<dbReference type="InterPro" id="IPR000477">
    <property type="entry name" value="RT_dom"/>
</dbReference>
<dbReference type="Gene3D" id="3.30.70.270">
    <property type="match status" value="1"/>
</dbReference>
<dbReference type="Proteomes" id="UP000075243">
    <property type="component" value="Chromosome 2"/>
</dbReference>
<protein>
    <submittedName>
        <fullName evidence="9">Retrovirus-related Pol polyprotein from transposon opus</fullName>
    </submittedName>
</protein>
<dbReference type="InterPro" id="IPR043128">
    <property type="entry name" value="Rev_trsase/Diguanyl_cyclase"/>
</dbReference>
<evidence type="ECO:0000256" key="5">
    <source>
        <dbReference type="ARBA" id="ARBA00022801"/>
    </source>
</evidence>
<dbReference type="EMBL" id="CM003604">
    <property type="protein sequence ID" value="KYP73760.1"/>
    <property type="molecule type" value="Genomic_DNA"/>
</dbReference>